<accession>A0A226DNE2</accession>
<dbReference type="Proteomes" id="UP000198287">
    <property type="component" value="Unassembled WGS sequence"/>
</dbReference>
<feature type="signal peptide" evidence="1">
    <location>
        <begin position="1"/>
        <end position="17"/>
    </location>
</feature>
<keyword evidence="3" id="KW-1185">Reference proteome</keyword>
<sequence>MFLTIFSLSLFSDFVHSENKSFNFTSFCTCPSSGKLYKPYCGHEISTTNPDCMTHAIYECINGPNKVAIVTQYCKNSRCGQVGVGNRFTPDCLDPQKGKYFKDIESGKTAKYEGCWFPKREDGYKYADRTFYYDTRKDDDTLFHIYRRTGGNEWVNTTFRQ</sequence>
<name>A0A226DNE2_FOLCA</name>
<evidence type="ECO:0008006" key="4">
    <source>
        <dbReference type="Google" id="ProtNLM"/>
    </source>
</evidence>
<reference evidence="2 3" key="1">
    <citation type="submission" date="2015-12" db="EMBL/GenBank/DDBJ databases">
        <title>The genome of Folsomia candida.</title>
        <authorList>
            <person name="Faddeeva A."/>
            <person name="Derks M.F."/>
            <person name="Anvar Y."/>
            <person name="Smit S."/>
            <person name="Van Straalen N."/>
            <person name="Roelofs D."/>
        </authorList>
    </citation>
    <scope>NUCLEOTIDE SEQUENCE [LARGE SCALE GENOMIC DNA]</scope>
    <source>
        <strain evidence="2 3">VU population</strain>
        <tissue evidence="2">Whole body</tissue>
    </source>
</reference>
<proteinExistence type="predicted"/>
<dbReference type="AlphaFoldDB" id="A0A226DNE2"/>
<feature type="chain" id="PRO_5012804819" description="Secreted protein" evidence="1">
    <location>
        <begin position="18"/>
        <end position="161"/>
    </location>
</feature>
<organism evidence="2 3">
    <name type="scientific">Folsomia candida</name>
    <name type="common">Springtail</name>
    <dbReference type="NCBI Taxonomy" id="158441"/>
    <lineage>
        <taxon>Eukaryota</taxon>
        <taxon>Metazoa</taxon>
        <taxon>Ecdysozoa</taxon>
        <taxon>Arthropoda</taxon>
        <taxon>Hexapoda</taxon>
        <taxon>Collembola</taxon>
        <taxon>Entomobryomorpha</taxon>
        <taxon>Isotomoidea</taxon>
        <taxon>Isotomidae</taxon>
        <taxon>Proisotominae</taxon>
        <taxon>Folsomia</taxon>
    </lineage>
</organism>
<keyword evidence="1" id="KW-0732">Signal</keyword>
<evidence type="ECO:0000313" key="3">
    <source>
        <dbReference type="Proteomes" id="UP000198287"/>
    </source>
</evidence>
<comment type="caution">
    <text evidence="2">The sequence shown here is derived from an EMBL/GenBank/DDBJ whole genome shotgun (WGS) entry which is preliminary data.</text>
</comment>
<dbReference type="EMBL" id="LNIX01000015">
    <property type="protein sequence ID" value="OXA46518.1"/>
    <property type="molecule type" value="Genomic_DNA"/>
</dbReference>
<gene>
    <name evidence="2" type="ORF">Fcan01_18763</name>
</gene>
<evidence type="ECO:0000313" key="2">
    <source>
        <dbReference type="EMBL" id="OXA46518.1"/>
    </source>
</evidence>
<evidence type="ECO:0000256" key="1">
    <source>
        <dbReference type="SAM" id="SignalP"/>
    </source>
</evidence>
<protein>
    <recommendedName>
        <fullName evidence="4">Secreted protein</fullName>
    </recommendedName>
</protein>